<organism evidence="1 2">
    <name type="scientific">Bordetella genomosp. 9</name>
    <dbReference type="NCBI Taxonomy" id="1416803"/>
    <lineage>
        <taxon>Bacteria</taxon>
        <taxon>Pseudomonadati</taxon>
        <taxon>Pseudomonadota</taxon>
        <taxon>Betaproteobacteria</taxon>
        <taxon>Burkholderiales</taxon>
        <taxon>Alcaligenaceae</taxon>
        <taxon>Bordetella</taxon>
    </lineage>
</organism>
<protein>
    <recommendedName>
        <fullName evidence="3">GNAT family N-acetyltransferase</fullName>
    </recommendedName>
</protein>
<name>A0A261R548_9BORD</name>
<accession>A0A261R548</accession>
<dbReference type="Proteomes" id="UP000216857">
    <property type="component" value="Unassembled WGS sequence"/>
</dbReference>
<dbReference type="EMBL" id="NEVJ01000003">
    <property type="protein sequence ID" value="OZI20061.1"/>
    <property type="molecule type" value="Genomic_DNA"/>
</dbReference>
<keyword evidence="2" id="KW-1185">Reference proteome</keyword>
<dbReference type="AlphaFoldDB" id="A0A261R548"/>
<evidence type="ECO:0000313" key="2">
    <source>
        <dbReference type="Proteomes" id="UP000216857"/>
    </source>
</evidence>
<evidence type="ECO:0000313" key="1">
    <source>
        <dbReference type="EMBL" id="OZI20061.1"/>
    </source>
</evidence>
<evidence type="ECO:0008006" key="3">
    <source>
        <dbReference type="Google" id="ProtNLM"/>
    </source>
</evidence>
<comment type="caution">
    <text evidence="1">The sequence shown here is derived from an EMBL/GenBank/DDBJ whole genome shotgun (WGS) entry which is preliminary data.</text>
</comment>
<proteinExistence type="predicted"/>
<sequence>MKCEDWAASDRAAVLRAFKRHYDDSLYAGHPYAKLVDFDYGWQTINNGDVAAALTHGYLVVYDITPTWYCPHNLFIEQMVLRVEDRPGFLRRVIAAMEDEARRWGCAGIATGDAMGIAMSAAYRRAGYSPVVSQFYKELPNG</sequence>
<reference evidence="1" key="1">
    <citation type="submission" date="2017-05" db="EMBL/GenBank/DDBJ databases">
        <title>Complete and WGS of Bordetella genogroups.</title>
        <authorList>
            <person name="Spilker T."/>
            <person name="Lipuma J."/>
        </authorList>
    </citation>
    <scope>NUCLEOTIDE SEQUENCE</scope>
    <source>
        <strain evidence="1">AU21707</strain>
    </source>
</reference>
<gene>
    <name evidence="1" type="ORF">CAL26_21135</name>
</gene>